<evidence type="ECO:0000313" key="2">
    <source>
        <dbReference type="EMBL" id="PWU24076.1"/>
    </source>
</evidence>
<feature type="transmembrane region" description="Helical" evidence="1">
    <location>
        <begin position="33"/>
        <end position="55"/>
    </location>
</feature>
<reference evidence="2 3" key="1">
    <citation type="submission" date="2018-02" db="EMBL/GenBank/DDBJ databases">
        <title>Genomic Reconstructions from Amazon Rainforest and Pasture Soil Reveal Novel Insights into the Physiology of Candidate Phyla in Tropical Sites.</title>
        <authorList>
            <person name="Kroeger M.E."/>
            <person name="Delmont T."/>
            <person name="Eren A.M."/>
            <person name="Guo J."/>
            <person name="Meyer K.M."/>
            <person name="Khan K."/>
            <person name="Rodrigues J.L.M."/>
            <person name="Bohannan B.J.M."/>
            <person name="Tringe S."/>
            <person name="Borges C.D."/>
            <person name="Tiedje J."/>
            <person name="Tsai S.M."/>
            <person name="Nusslein K."/>
        </authorList>
    </citation>
    <scope>NUCLEOTIDE SEQUENCE [LARGE SCALE GENOMIC DNA]</scope>
    <source>
        <strain evidence="2">Amazon FNV 2010 28 9</strain>
    </source>
</reference>
<proteinExistence type="predicted"/>
<accession>A0A317JPT8</accession>
<keyword evidence="1" id="KW-1133">Transmembrane helix</keyword>
<dbReference type="AlphaFoldDB" id="A0A317JPT8"/>
<dbReference type="EMBL" id="PSRQ01000013">
    <property type="protein sequence ID" value="PWU24076.1"/>
    <property type="molecule type" value="Genomic_DNA"/>
</dbReference>
<gene>
    <name evidence="2" type="ORF">C5B42_00680</name>
</gene>
<evidence type="ECO:0000256" key="1">
    <source>
        <dbReference type="SAM" id="Phobius"/>
    </source>
</evidence>
<keyword evidence="1" id="KW-0472">Membrane</keyword>
<protein>
    <submittedName>
        <fullName evidence="2">Uncharacterized protein</fullName>
    </submittedName>
</protein>
<sequence length="232" mass="26448">MTIKQFLSRHVEGYLFKDLRTMMRVKLRKGQKIGGVGYPVVASILAGMEMLGGILQNGKGFKTTTSTTKFFHYWNNFFIKDSPKYSDYGNAFWKLIRNGVSHTYLTKTGIWVIRGNSSEHLRIYKDGSDYYLMVDIYEFFTDFVNSYNNQVRPIVYKGQASSLTTPIMMKKRLDEMIRVYKKESNSVLSKIQPQGNAPQSLPPNFWSAMSNASTVPSGVQFATYSGTVIKTN</sequence>
<evidence type="ECO:0000313" key="3">
    <source>
        <dbReference type="Proteomes" id="UP000246104"/>
    </source>
</evidence>
<name>A0A317JPT8_9BACT</name>
<keyword evidence="1" id="KW-0812">Transmembrane</keyword>
<comment type="caution">
    <text evidence="2">The sequence shown here is derived from an EMBL/GenBank/DDBJ whole genome shotgun (WGS) entry which is preliminary data.</text>
</comment>
<dbReference type="Proteomes" id="UP000246104">
    <property type="component" value="Unassembled WGS sequence"/>
</dbReference>
<organism evidence="2 3">
    <name type="scientific">Candidatus Cerribacteria bacterium 'Amazon FNV 2010 28 9'</name>
    <dbReference type="NCBI Taxonomy" id="2081795"/>
    <lineage>
        <taxon>Bacteria</taxon>
        <taxon>Candidatus Cerribacteria</taxon>
    </lineage>
</organism>